<dbReference type="Proteomes" id="UP001175227">
    <property type="component" value="Unassembled WGS sequence"/>
</dbReference>
<dbReference type="AlphaFoldDB" id="A0AA39NWD3"/>
<proteinExistence type="predicted"/>
<evidence type="ECO:0000313" key="1">
    <source>
        <dbReference type="EMBL" id="KAK0473079.1"/>
    </source>
</evidence>
<comment type="caution">
    <text evidence="1">The sequence shown here is derived from an EMBL/GenBank/DDBJ whole genome shotgun (WGS) entry which is preliminary data.</text>
</comment>
<evidence type="ECO:0000313" key="2">
    <source>
        <dbReference type="Proteomes" id="UP001175227"/>
    </source>
</evidence>
<sequence>MKTALNEPWLFLMGTFDGHDETTLPKVYKDFAVTVCTSGQHEVDEGLLHSDNSRMGDVYARQDTKAGHTLPSVGFVGEDTILAYNMDPMEIQKLIGYSQDEVEDFFQKLYSDRRYVKKVARELNKYEIQYRAQKKGEYAASRKSFTLQRLTPGMKSMRLNNATNTAFDHASVQRSSPQKTKPAASVYSKASVRVIL</sequence>
<name>A0AA39NWD3_9AGAR</name>
<reference evidence="1" key="1">
    <citation type="submission" date="2023-06" db="EMBL/GenBank/DDBJ databases">
        <authorList>
            <consortium name="Lawrence Berkeley National Laboratory"/>
            <person name="Ahrendt S."/>
            <person name="Sahu N."/>
            <person name="Indic B."/>
            <person name="Wong-Bajracharya J."/>
            <person name="Merenyi Z."/>
            <person name="Ke H.-M."/>
            <person name="Monk M."/>
            <person name="Kocsube S."/>
            <person name="Drula E."/>
            <person name="Lipzen A."/>
            <person name="Balint B."/>
            <person name="Henrissat B."/>
            <person name="Andreopoulos B."/>
            <person name="Martin F.M."/>
            <person name="Harder C.B."/>
            <person name="Rigling D."/>
            <person name="Ford K.L."/>
            <person name="Foster G.D."/>
            <person name="Pangilinan J."/>
            <person name="Papanicolaou A."/>
            <person name="Barry K."/>
            <person name="LaButti K."/>
            <person name="Viragh M."/>
            <person name="Koriabine M."/>
            <person name="Yan M."/>
            <person name="Riley R."/>
            <person name="Champramary S."/>
            <person name="Plett K.L."/>
            <person name="Tsai I.J."/>
            <person name="Slot J."/>
            <person name="Sipos G."/>
            <person name="Plett J."/>
            <person name="Nagy L.G."/>
            <person name="Grigoriev I.V."/>
        </authorList>
    </citation>
    <scope>NUCLEOTIDE SEQUENCE</scope>
    <source>
        <strain evidence="1">ICMP 16352</strain>
    </source>
</reference>
<dbReference type="EMBL" id="JAUEPR010000035">
    <property type="protein sequence ID" value="KAK0473079.1"/>
    <property type="molecule type" value="Genomic_DNA"/>
</dbReference>
<organism evidence="1 2">
    <name type="scientific">Armillaria novae-zelandiae</name>
    <dbReference type="NCBI Taxonomy" id="153914"/>
    <lineage>
        <taxon>Eukaryota</taxon>
        <taxon>Fungi</taxon>
        <taxon>Dikarya</taxon>
        <taxon>Basidiomycota</taxon>
        <taxon>Agaricomycotina</taxon>
        <taxon>Agaricomycetes</taxon>
        <taxon>Agaricomycetidae</taxon>
        <taxon>Agaricales</taxon>
        <taxon>Marasmiineae</taxon>
        <taxon>Physalacriaceae</taxon>
        <taxon>Armillaria</taxon>
    </lineage>
</organism>
<protein>
    <submittedName>
        <fullName evidence="1">Uncharacterized protein</fullName>
    </submittedName>
</protein>
<gene>
    <name evidence="1" type="ORF">IW261DRAFT_1659746</name>
</gene>
<accession>A0AA39NWD3</accession>
<keyword evidence="2" id="KW-1185">Reference proteome</keyword>